<proteinExistence type="predicted"/>
<accession>A0A0E9THP5</accession>
<protein>
    <submittedName>
        <fullName evidence="1">Uncharacterized protein</fullName>
    </submittedName>
</protein>
<name>A0A0E9THP5_ANGAN</name>
<evidence type="ECO:0000313" key="1">
    <source>
        <dbReference type="EMBL" id="JAH53214.1"/>
    </source>
</evidence>
<dbReference type="EMBL" id="GBXM01055363">
    <property type="protein sequence ID" value="JAH53214.1"/>
    <property type="molecule type" value="Transcribed_RNA"/>
</dbReference>
<organism evidence="1">
    <name type="scientific">Anguilla anguilla</name>
    <name type="common">European freshwater eel</name>
    <name type="synonym">Muraena anguilla</name>
    <dbReference type="NCBI Taxonomy" id="7936"/>
    <lineage>
        <taxon>Eukaryota</taxon>
        <taxon>Metazoa</taxon>
        <taxon>Chordata</taxon>
        <taxon>Craniata</taxon>
        <taxon>Vertebrata</taxon>
        <taxon>Euteleostomi</taxon>
        <taxon>Actinopterygii</taxon>
        <taxon>Neopterygii</taxon>
        <taxon>Teleostei</taxon>
        <taxon>Anguilliformes</taxon>
        <taxon>Anguillidae</taxon>
        <taxon>Anguilla</taxon>
    </lineage>
</organism>
<reference evidence="1" key="2">
    <citation type="journal article" date="2015" name="Fish Shellfish Immunol.">
        <title>Early steps in the European eel (Anguilla anguilla)-Vibrio vulnificus interaction in the gills: Role of the RtxA13 toxin.</title>
        <authorList>
            <person name="Callol A."/>
            <person name="Pajuelo D."/>
            <person name="Ebbesson L."/>
            <person name="Teles M."/>
            <person name="MacKenzie S."/>
            <person name="Amaro C."/>
        </authorList>
    </citation>
    <scope>NUCLEOTIDE SEQUENCE</scope>
</reference>
<dbReference type="AlphaFoldDB" id="A0A0E9THP5"/>
<reference evidence="1" key="1">
    <citation type="submission" date="2014-11" db="EMBL/GenBank/DDBJ databases">
        <authorList>
            <person name="Amaro Gonzalez C."/>
        </authorList>
    </citation>
    <scope>NUCLEOTIDE SEQUENCE</scope>
</reference>
<sequence>MRILNGTLSGDLTSRFVCQSINIHQSI</sequence>